<evidence type="ECO:0000313" key="2">
    <source>
        <dbReference type="EMBL" id="GMG85792.1"/>
    </source>
</evidence>
<evidence type="ECO:0000259" key="1">
    <source>
        <dbReference type="PROSITE" id="PS51186"/>
    </source>
</evidence>
<dbReference type="InterPro" id="IPR000182">
    <property type="entry name" value="GNAT_dom"/>
</dbReference>
<dbReference type="InterPro" id="IPR016181">
    <property type="entry name" value="Acyl_CoA_acyltransferase"/>
</dbReference>
<organism evidence="2 3">
    <name type="scientific">Biformimicrobium ophioploci</name>
    <dbReference type="NCBI Taxonomy" id="3036711"/>
    <lineage>
        <taxon>Bacteria</taxon>
        <taxon>Pseudomonadati</taxon>
        <taxon>Pseudomonadota</taxon>
        <taxon>Gammaproteobacteria</taxon>
        <taxon>Cellvibrionales</taxon>
        <taxon>Microbulbiferaceae</taxon>
        <taxon>Biformimicrobium</taxon>
    </lineage>
</organism>
<keyword evidence="3" id="KW-1185">Reference proteome</keyword>
<dbReference type="EMBL" id="BSYJ01000001">
    <property type="protein sequence ID" value="GMG85792.1"/>
    <property type="molecule type" value="Genomic_DNA"/>
</dbReference>
<proteinExistence type="predicted"/>
<sequence>MKYSLTAKNLVRRNLEAKTSYYAELVNPGHTKEITGLLRIDSGLHADAFNPVISNSVLPVHIFKRFVVDYFAERHSGFTLLHCASVPFNDQELAEIGVMPIENGIAMAAELPDLGTVDDDRTLSSALTIEPLGPGDFGNYAAIISNELEDSRERRHLKSLYEKLEELPEFKRQRLKMYIAKWNGEPAGTGALFSSADAIGFYDIVTLPDYRGRGIGTAMFNQLVEDAKCSHHKHAVLQTVADKQDFFASAGFHSVGEIAVYEYHPHAA</sequence>
<dbReference type="Proteomes" id="UP001224392">
    <property type="component" value="Unassembled WGS sequence"/>
</dbReference>
<dbReference type="Gene3D" id="3.40.630.30">
    <property type="match status" value="1"/>
</dbReference>
<reference evidence="2 3" key="1">
    <citation type="submission" date="2023-04" db="EMBL/GenBank/DDBJ databases">
        <title>Marinobulbifer ophiurae gen. nov., sp. Nov., isolate from tissue of brittle star Ophioplocus japonicus.</title>
        <authorList>
            <person name="Kawano K."/>
            <person name="Sawayama S."/>
            <person name="Nakagawa S."/>
        </authorList>
    </citation>
    <scope>NUCLEOTIDE SEQUENCE [LARGE SCALE GENOMIC DNA]</scope>
    <source>
        <strain evidence="2 3">NKW57</strain>
    </source>
</reference>
<accession>A0ABQ6LUR4</accession>
<protein>
    <recommendedName>
        <fullName evidence="1">N-acetyltransferase domain-containing protein</fullName>
    </recommendedName>
</protein>
<name>A0ABQ6LUR4_9GAMM</name>
<feature type="domain" description="N-acetyltransferase" evidence="1">
    <location>
        <begin position="127"/>
        <end position="268"/>
    </location>
</feature>
<dbReference type="CDD" id="cd04301">
    <property type="entry name" value="NAT_SF"/>
    <property type="match status" value="1"/>
</dbReference>
<comment type="caution">
    <text evidence="2">The sequence shown here is derived from an EMBL/GenBank/DDBJ whole genome shotgun (WGS) entry which is preliminary data.</text>
</comment>
<evidence type="ECO:0000313" key="3">
    <source>
        <dbReference type="Proteomes" id="UP001224392"/>
    </source>
</evidence>
<gene>
    <name evidence="2" type="ORF">MNKW57_01130</name>
</gene>
<dbReference type="Pfam" id="PF00583">
    <property type="entry name" value="Acetyltransf_1"/>
    <property type="match status" value="1"/>
</dbReference>
<dbReference type="PROSITE" id="PS51186">
    <property type="entry name" value="GNAT"/>
    <property type="match status" value="1"/>
</dbReference>
<dbReference type="SUPFAM" id="SSF55729">
    <property type="entry name" value="Acyl-CoA N-acyltransferases (Nat)"/>
    <property type="match status" value="1"/>
</dbReference>